<dbReference type="PANTHER" id="PTHR42852">
    <property type="entry name" value="THIOL:DISULFIDE INTERCHANGE PROTEIN DSBE"/>
    <property type="match status" value="1"/>
</dbReference>
<dbReference type="GeneID" id="44979982"/>
<evidence type="ECO:0000259" key="1">
    <source>
        <dbReference type="PROSITE" id="PS51352"/>
    </source>
</evidence>
<dbReference type="RefSeq" id="WP_000907554.1">
    <property type="nucleotide sequence ID" value="NC_015761.1"/>
</dbReference>
<dbReference type="GO" id="GO:0016491">
    <property type="term" value="F:oxidoreductase activity"/>
    <property type="evidence" value="ECO:0007669"/>
    <property type="project" value="InterPro"/>
</dbReference>
<dbReference type="eggNOG" id="COG0526">
    <property type="taxonomic scope" value="Bacteria"/>
</dbReference>
<protein>
    <submittedName>
        <fullName evidence="2">Secreted protein, suppressor for copper-sensitivity D</fullName>
    </submittedName>
</protein>
<dbReference type="InterPro" id="IPR050553">
    <property type="entry name" value="Thioredoxin_ResA/DsbE_sf"/>
</dbReference>
<reference evidence="2 3" key="1">
    <citation type="journal article" date="2011" name="PLoS Pathog.">
        <title>Salmonella bongori provides insights into the evolution of the Salmonellae.</title>
        <authorList>
            <person name="Fookes M."/>
            <person name="Schroeder G.N."/>
            <person name="Langridge G.C."/>
            <person name="Blondel C.J."/>
            <person name="Mammina C."/>
            <person name="Connor T.R."/>
            <person name="Seth-Smith H."/>
            <person name="Vernikos G.S."/>
            <person name="Robinson K.S."/>
            <person name="Sanders M."/>
            <person name="Petty N.K."/>
            <person name="Kingsley R.A."/>
            <person name="Baumler A.J."/>
            <person name="Nuccio S.P."/>
            <person name="Contreras I."/>
            <person name="Santiviago C.A."/>
            <person name="Maskell D."/>
            <person name="Barrow P."/>
            <person name="Humphrey T."/>
            <person name="Nastasi A."/>
            <person name="Roberts M."/>
            <person name="Frankel G."/>
            <person name="Parkhill J."/>
            <person name="Dougan G."/>
            <person name="Thomson N.R."/>
        </authorList>
    </citation>
    <scope>NUCLEOTIDE SEQUENCE [LARGE SCALE GENOMIC DNA]</scope>
    <source>
        <strain evidence="3">ATCC 43975 / DSM 13772 / NCTC 12419</strain>
    </source>
</reference>
<dbReference type="InterPro" id="IPR036249">
    <property type="entry name" value="Thioredoxin-like_sf"/>
</dbReference>
<dbReference type="SUPFAM" id="SSF52833">
    <property type="entry name" value="Thioredoxin-like"/>
    <property type="match status" value="1"/>
</dbReference>
<dbReference type="CDD" id="cd03011">
    <property type="entry name" value="TlpA_like_ScsD_MtbDsbE"/>
    <property type="match status" value="1"/>
</dbReference>
<evidence type="ECO:0000313" key="2">
    <source>
        <dbReference type="EMBL" id="CCC30058.1"/>
    </source>
</evidence>
<organism evidence="2 3">
    <name type="scientific">Salmonella bongori (strain ATCC 43975 / DSM 13772 / NCTC 12419)</name>
    <dbReference type="NCBI Taxonomy" id="218493"/>
    <lineage>
        <taxon>Bacteria</taxon>
        <taxon>Pseudomonadati</taxon>
        <taxon>Pseudomonadota</taxon>
        <taxon>Gammaproteobacteria</taxon>
        <taxon>Enterobacterales</taxon>
        <taxon>Enterobacteriaceae</taxon>
        <taxon>Salmonella</taxon>
    </lineage>
</organism>
<name>A0A0K0H9I6_SALBC</name>
<dbReference type="GO" id="GO:0016209">
    <property type="term" value="F:antioxidant activity"/>
    <property type="evidence" value="ECO:0007669"/>
    <property type="project" value="InterPro"/>
</dbReference>
<sequence>MAGKRRRWLREAVILLAILVVVMASVDVWRAPQAPPAFATMPLRTLAGEPITLATLSEERPVLLYFWASWCGVCRFTTPAVNRLAAEGENVMTIALRSGDDTEIARWLARKGISFPVVNDASGDISARWEISVTPTLVVVSQGRVVFTTSGWTSYWGMKLRLWWAKTF</sequence>
<dbReference type="EMBL" id="FR877557">
    <property type="protein sequence ID" value="CCC30058.1"/>
    <property type="molecule type" value="Genomic_DNA"/>
</dbReference>
<dbReference type="KEGG" id="sbg:SBG_0960"/>
<dbReference type="Pfam" id="PF00578">
    <property type="entry name" value="AhpC-TSA"/>
    <property type="match status" value="1"/>
</dbReference>
<proteinExistence type="predicted"/>
<dbReference type="PROSITE" id="PS51352">
    <property type="entry name" value="THIOREDOXIN_2"/>
    <property type="match status" value="1"/>
</dbReference>
<dbReference type="InterPro" id="IPR013766">
    <property type="entry name" value="Thioredoxin_domain"/>
</dbReference>
<dbReference type="Gene3D" id="3.40.30.10">
    <property type="entry name" value="Glutaredoxin"/>
    <property type="match status" value="1"/>
</dbReference>
<dbReference type="AlphaFoldDB" id="A0A0K0H9I6"/>
<dbReference type="InterPro" id="IPR000866">
    <property type="entry name" value="AhpC/TSA"/>
</dbReference>
<dbReference type="Proteomes" id="UP000000289">
    <property type="component" value="Chromosome"/>
</dbReference>
<evidence type="ECO:0000313" key="3">
    <source>
        <dbReference type="Proteomes" id="UP000000289"/>
    </source>
</evidence>
<feature type="domain" description="Thioredoxin" evidence="1">
    <location>
        <begin position="29"/>
        <end position="168"/>
    </location>
</feature>
<accession>A0A0K0H9I6</accession>
<gene>
    <name evidence="2" type="primary">scsD</name>
    <name evidence="2" type="ordered locus">SBG_0960</name>
</gene>
<dbReference type="PANTHER" id="PTHR42852:SF17">
    <property type="entry name" value="THIOREDOXIN-LIKE PROTEIN HI_1115"/>
    <property type="match status" value="1"/>
</dbReference>